<feature type="region of interest" description="Disordered" evidence="1">
    <location>
        <begin position="15"/>
        <end position="37"/>
    </location>
</feature>
<name>N0CR21_STRMI</name>
<evidence type="ECO:0000313" key="3">
    <source>
        <dbReference type="Proteomes" id="UP000013304"/>
    </source>
</evidence>
<organism evidence="2 3">
    <name type="scientific">Streptomyces microflavus DSM 40593</name>
    <dbReference type="NCBI Taxonomy" id="1303692"/>
    <lineage>
        <taxon>Bacteria</taxon>
        <taxon>Bacillati</taxon>
        <taxon>Actinomycetota</taxon>
        <taxon>Actinomycetes</taxon>
        <taxon>Kitasatosporales</taxon>
        <taxon>Streptomycetaceae</taxon>
        <taxon>Streptomyces</taxon>
    </lineage>
</organism>
<dbReference type="AlphaFoldDB" id="N0CR21"/>
<dbReference type="KEGG" id="sfi:SFUL_3703"/>
<reference evidence="2 3" key="1">
    <citation type="submission" date="2013-04" db="EMBL/GenBank/DDBJ databases">
        <title>Complete genome sequence of Streptomyces fulvissimus.</title>
        <authorList>
            <person name="Myronovskyi M."/>
            <person name="Tokovenko B."/>
            <person name="Manderscheid N."/>
            <person name="Petzke L."/>
            <person name="Luzhetskyy A."/>
        </authorList>
    </citation>
    <scope>NUCLEOTIDE SEQUENCE [LARGE SCALE GENOMIC DNA]</scope>
    <source>
        <strain evidence="2 3">DSM 40593</strain>
    </source>
</reference>
<evidence type="ECO:0000256" key="1">
    <source>
        <dbReference type="SAM" id="MobiDB-lite"/>
    </source>
</evidence>
<dbReference type="Proteomes" id="UP000013304">
    <property type="component" value="Chromosome"/>
</dbReference>
<evidence type="ECO:0000313" key="2">
    <source>
        <dbReference type="EMBL" id="AGK78621.1"/>
    </source>
</evidence>
<dbReference type="HOGENOM" id="CLU_2652887_0_0_11"/>
<gene>
    <name evidence="2" type="ORF">SFUL_3703</name>
</gene>
<protein>
    <submittedName>
        <fullName evidence="2">Uncharacterized protein</fullName>
    </submittedName>
</protein>
<dbReference type="PATRIC" id="fig|1303692.3.peg.3717"/>
<accession>N0CR21</accession>
<dbReference type="EMBL" id="CP005080">
    <property type="protein sequence ID" value="AGK78621.1"/>
    <property type="molecule type" value="Genomic_DNA"/>
</dbReference>
<proteinExistence type="predicted"/>
<sequence length="76" mass="8688">MMGGMDELTHWVIEGRDATPTPSFQGHEESPDGENGTRLRHHWVTRVDGLWLVVIGPSVDDAHHEYRRLWAEQRAG</sequence>